<proteinExistence type="predicted"/>
<gene>
    <name evidence="1" type="ORF">CYMTET_17424</name>
</gene>
<name>A0AAE0G9X7_9CHLO</name>
<evidence type="ECO:0008006" key="3">
    <source>
        <dbReference type="Google" id="ProtNLM"/>
    </source>
</evidence>
<evidence type="ECO:0000313" key="1">
    <source>
        <dbReference type="EMBL" id="KAK3274390.1"/>
    </source>
</evidence>
<organism evidence="1 2">
    <name type="scientific">Cymbomonas tetramitiformis</name>
    <dbReference type="NCBI Taxonomy" id="36881"/>
    <lineage>
        <taxon>Eukaryota</taxon>
        <taxon>Viridiplantae</taxon>
        <taxon>Chlorophyta</taxon>
        <taxon>Pyramimonadophyceae</taxon>
        <taxon>Pyramimonadales</taxon>
        <taxon>Pyramimonadaceae</taxon>
        <taxon>Cymbomonas</taxon>
    </lineage>
</organism>
<evidence type="ECO:0000313" key="2">
    <source>
        <dbReference type="Proteomes" id="UP001190700"/>
    </source>
</evidence>
<reference evidence="1 2" key="1">
    <citation type="journal article" date="2015" name="Genome Biol. Evol.">
        <title>Comparative Genomics of a Bacterivorous Green Alga Reveals Evolutionary Causalities and Consequences of Phago-Mixotrophic Mode of Nutrition.</title>
        <authorList>
            <person name="Burns J.A."/>
            <person name="Paasch A."/>
            <person name="Narechania A."/>
            <person name="Kim E."/>
        </authorList>
    </citation>
    <scope>NUCLEOTIDE SEQUENCE [LARGE SCALE GENOMIC DNA]</scope>
    <source>
        <strain evidence="1 2">PLY_AMNH</strain>
    </source>
</reference>
<keyword evidence="2" id="KW-1185">Reference proteome</keyword>
<comment type="caution">
    <text evidence="1">The sequence shown here is derived from an EMBL/GenBank/DDBJ whole genome shotgun (WGS) entry which is preliminary data.</text>
</comment>
<protein>
    <recommendedName>
        <fullName evidence="3">Reverse transcriptase Ty1/copia-type domain-containing protein</fullName>
    </recommendedName>
</protein>
<accession>A0AAE0G9X7</accession>
<dbReference type="EMBL" id="LGRX02007754">
    <property type="protein sequence ID" value="KAK3274390.1"/>
    <property type="molecule type" value="Genomic_DNA"/>
</dbReference>
<dbReference type="Proteomes" id="UP001190700">
    <property type="component" value="Unassembled WGS sequence"/>
</dbReference>
<sequence>MVVFSERLDKLGAVVTSWDPSVLAPLKTNFMLTVLDAEYVESPVIHEDALVVGRSAYVPDGSDEVLAVVKLQQKQDTFWTALRVYLEGSPSRYAMLGNLDRSQNDCYPLFTVMCLAVSSVMRGDGLLPSGVAEPKPYKQALSAPDSDEWVAAVDKEMSSLVSDKKALEMVDFSDVPASARVLNMTLILKVYHMDVETAFLNSELLEVLYVRLPSGLRYDGRSYAG</sequence>
<dbReference type="AlphaFoldDB" id="A0AAE0G9X7"/>